<gene>
    <name evidence="2" type="ORF">S12H4_11121</name>
</gene>
<name>X1RXT1_9ZZZZ</name>
<dbReference type="Pfam" id="PF00460">
    <property type="entry name" value="Flg_bb_rod"/>
    <property type="match status" value="1"/>
</dbReference>
<protein>
    <recommendedName>
        <fullName evidence="1">Flagellar basal body rod protein N-terminal domain-containing protein</fullName>
    </recommendedName>
</protein>
<feature type="non-terminal residue" evidence="2">
    <location>
        <position position="48"/>
    </location>
</feature>
<dbReference type="InterPro" id="IPR001444">
    <property type="entry name" value="Flag_bb_rod_N"/>
</dbReference>
<feature type="domain" description="Flagellar basal body rod protein N-terminal" evidence="1">
    <location>
        <begin position="5"/>
        <end position="35"/>
    </location>
</feature>
<reference evidence="2" key="1">
    <citation type="journal article" date="2014" name="Front. Microbiol.">
        <title>High frequency of phylogenetically diverse reductive dehalogenase-homologous genes in deep subseafloor sedimentary metagenomes.</title>
        <authorList>
            <person name="Kawai M."/>
            <person name="Futagami T."/>
            <person name="Toyoda A."/>
            <person name="Takaki Y."/>
            <person name="Nishi S."/>
            <person name="Hori S."/>
            <person name="Arai W."/>
            <person name="Tsubouchi T."/>
            <person name="Morono Y."/>
            <person name="Uchiyama I."/>
            <person name="Ito T."/>
            <person name="Fujiyama A."/>
            <person name="Inagaki F."/>
            <person name="Takami H."/>
        </authorList>
    </citation>
    <scope>NUCLEOTIDE SEQUENCE</scope>
    <source>
        <strain evidence="2">Expedition CK06-06</strain>
    </source>
</reference>
<comment type="caution">
    <text evidence="2">The sequence shown here is derived from an EMBL/GenBank/DDBJ whole genome shotgun (WGS) entry which is preliminary data.</text>
</comment>
<evidence type="ECO:0000259" key="1">
    <source>
        <dbReference type="Pfam" id="PF00460"/>
    </source>
</evidence>
<dbReference type="InterPro" id="IPR019776">
    <property type="entry name" value="Flagellar_basal_body_rod_CS"/>
</dbReference>
<evidence type="ECO:0000313" key="2">
    <source>
        <dbReference type="EMBL" id="GAI67995.1"/>
    </source>
</evidence>
<accession>X1RXT1</accession>
<dbReference type="AlphaFoldDB" id="X1RXT1"/>
<dbReference type="PROSITE" id="PS00588">
    <property type="entry name" value="FLAGELLA_BB_ROD"/>
    <property type="match status" value="1"/>
</dbReference>
<proteinExistence type="predicted"/>
<dbReference type="EMBL" id="BARW01004921">
    <property type="protein sequence ID" value="GAI67995.1"/>
    <property type="molecule type" value="Genomic_DNA"/>
</dbReference>
<organism evidence="2">
    <name type="scientific">marine sediment metagenome</name>
    <dbReference type="NCBI Taxonomy" id="412755"/>
    <lineage>
        <taxon>unclassified sequences</taxon>
        <taxon>metagenomes</taxon>
        <taxon>ecological metagenomes</taxon>
    </lineage>
</organism>
<sequence>MIRGLYSAASAMLATARAQEVITNNIANVNTPGFKRNIPVYQSFSNIM</sequence>